<feature type="compositionally biased region" description="Basic and acidic residues" evidence="1">
    <location>
        <begin position="44"/>
        <end position="53"/>
    </location>
</feature>
<evidence type="ECO:0000313" key="3">
    <source>
        <dbReference type="EMBL" id="GGC61728.1"/>
    </source>
</evidence>
<keyword evidence="2" id="KW-0732">Signal</keyword>
<feature type="chain" id="PRO_5037434012" description="TIGR02301 family protein" evidence="2">
    <location>
        <begin position="21"/>
        <end position="159"/>
    </location>
</feature>
<evidence type="ECO:0000256" key="2">
    <source>
        <dbReference type="SAM" id="SignalP"/>
    </source>
</evidence>
<dbReference type="AlphaFoldDB" id="A0A916XCI0"/>
<dbReference type="Proteomes" id="UP000637002">
    <property type="component" value="Unassembled WGS sequence"/>
</dbReference>
<dbReference type="NCBIfam" id="TIGR02301">
    <property type="entry name" value="TIGR02301 family protein"/>
    <property type="match status" value="1"/>
</dbReference>
<sequence length="159" mass="17273">MIRALLAAVLMLTLPAMAFAQQRPGQSGPRATRAEPKAAATKPAETKPAEAKPADPNATHAPYDRDLARLAEVMGSLAFLRTLCKAPDAAEWRTRMKNLVDVEAQTEERRDRLAGAFNKGFQGFALTYRQCTPSAGRAIDRYLAEGQALQRSLASRYGG</sequence>
<feature type="region of interest" description="Disordered" evidence="1">
    <location>
        <begin position="21"/>
        <end position="63"/>
    </location>
</feature>
<reference evidence="3" key="1">
    <citation type="journal article" date="2014" name="Int. J. Syst. Evol. Microbiol.">
        <title>Complete genome sequence of Corynebacterium casei LMG S-19264T (=DSM 44701T), isolated from a smear-ripened cheese.</title>
        <authorList>
            <consortium name="US DOE Joint Genome Institute (JGI-PGF)"/>
            <person name="Walter F."/>
            <person name="Albersmeier A."/>
            <person name="Kalinowski J."/>
            <person name="Ruckert C."/>
        </authorList>
    </citation>
    <scope>NUCLEOTIDE SEQUENCE</scope>
    <source>
        <strain evidence="3">CGMCC 1.12919</strain>
    </source>
</reference>
<gene>
    <name evidence="3" type="ORF">GCM10010994_20420</name>
</gene>
<dbReference type="EMBL" id="BMGG01000003">
    <property type="protein sequence ID" value="GGC61728.1"/>
    <property type="molecule type" value="Genomic_DNA"/>
</dbReference>
<comment type="caution">
    <text evidence="3">The sequence shown here is derived from an EMBL/GenBank/DDBJ whole genome shotgun (WGS) entry which is preliminary data.</text>
</comment>
<keyword evidence="4" id="KW-1185">Reference proteome</keyword>
<feature type="signal peptide" evidence="2">
    <location>
        <begin position="1"/>
        <end position="20"/>
    </location>
</feature>
<evidence type="ECO:0008006" key="5">
    <source>
        <dbReference type="Google" id="ProtNLM"/>
    </source>
</evidence>
<dbReference type="InterPro" id="IPR012645">
    <property type="entry name" value="CHP02301"/>
</dbReference>
<dbReference type="Pfam" id="PF09539">
    <property type="entry name" value="DUF2385"/>
    <property type="match status" value="1"/>
</dbReference>
<accession>A0A916XCI0</accession>
<name>A0A916XCI0_9HYPH</name>
<organism evidence="3 4">
    <name type="scientific">Chelatococcus reniformis</name>
    <dbReference type="NCBI Taxonomy" id="1494448"/>
    <lineage>
        <taxon>Bacteria</taxon>
        <taxon>Pseudomonadati</taxon>
        <taxon>Pseudomonadota</taxon>
        <taxon>Alphaproteobacteria</taxon>
        <taxon>Hyphomicrobiales</taxon>
        <taxon>Chelatococcaceae</taxon>
        <taxon>Chelatococcus</taxon>
    </lineage>
</organism>
<proteinExistence type="predicted"/>
<reference evidence="3" key="2">
    <citation type="submission" date="2020-09" db="EMBL/GenBank/DDBJ databases">
        <authorList>
            <person name="Sun Q."/>
            <person name="Zhou Y."/>
        </authorList>
    </citation>
    <scope>NUCLEOTIDE SEQUENCE</scope>
    <source>
        <strain evidence="3">CGMCC 1.12919</strain>
    </source>
</reference>
<evidence type="ECO:0000256" key="1">
    <source>
        <dbReference type="SAM" id="MobiDB-lite"/>
    </source>
</evidence>
<evidence type="ECO:0000313" key="4">
    <source>
        <dbReference type="Proteomes" id="UP000637002"/>
    </source>
</evidence>
<protein>
    <recommendedName>
        <fullName evidence="5">TIGR02301 family protein</fullName>
    </recommendedName>
</protein>